<dbReference type="Proteomes" id="UP000756703">
    <property type="component" value="Unassembled WGS sequence"/>
</dbReference>
<feature type="chain" id="PRO_5037381005" evidence="1">
    <location>
        <begin position="37"/>
        <end position="167"/>
    </location>
</feature>
<proteinExistence type="predicted"/>
<evidence type="ECO:0000313" key="3">
    <source>
        <dbReference type="Proteomes" id="UP000756703"/>
    </source>
</evidence>
<dbReference type="EMBL" id="JACQMI010000013">
    <property type="protein sequence ID" value="MBI4132821.1"/>
    <property type="molecule type" value="Genomic_DNA"/>
</dbReference>
<name>A0A933DRY4_9BACT</name>
<dbReference type="InterPro" id="IPR059180">
    <property type="entry name" value="3D_YorM"/>
</dbReference>
<gene>
    <name evidence="2" type="ORF">HY473_01910</name>
</gene>
<dbReference type="CDD" id="cd14667">
    <property type="entry name" value="3D_containing_proteins"/>
    <property type="match status" value="1"/>
</dbReference>
<sequence>MYRVKRGIYMCTGSKAGVLPLVLLAAVLGSSFPAAAGSGFEKIEYRLPLGVIIVNANSILQAKSPSTYELASKFLMHVTAYSSSVDETDSTPHVTASGTKTRDGVVASNAFPIGTQVKIPDLFGDKILVVEDRMHWRFTDRIDVWMPSKWQALHFGKKQAQVEIIEL</sequence>
<evidence type="ECO:0000256" key="1">
    <source>
        <dbReference type="SAM" id="SignalP"/>
    </source>
</evidence>
<organism evidence="2 3">
    <name type="scientific">Candidatus Sungiibacteriota bacterium</name>
    <dbReference type="NCBI Taxonomy" id="2750080"/>
    <lineage>
        <taxon>Bacteria</taxon>
        <taxon>Candidatus Sungiibacteriota</taxon>
    </lineage>
</organism>
<comment type="caution">
    <text evidence="2">The sequence shown here is derived from an EMBL/GenBank/DDBJ whole genome shotgun (WGS) entry which is preliminary data.</text>
</comment>
<reference evidence="2" key="1">
    <citation type="submission" date="2020-07" db="EMBL/GenBank/DDBJ databases">
        <title>Huge and variable diversity of episymbiotic CPR bacteria and DPANN archaea in groundwater ecosystems.</title>
        <authorList>
            <person name="He C.Y."/>
            <person name="Keren R."/>
            <person name="Whittaker M."/>
            <person name="Farag I.F."/>
            <person name="Doudna J."/>
            <person name="Cate J.H.D."/>
            <person name="Banfield J.F."/>
        </authorList>
    </citation>
    <scope>NUCLEOTIDE SEQUENCE</scope>
    <source>
        <strain evidence="2">NC_groundwater_1225_Ag_S-0.1um_56_177</strain>
    </source>
</reference>
<protein>
    <submittedName>
        <fullName evidence="2">3D domain-containing protein</fullName>
    </submittedName>
</protein>
<evidence type="ECO:0000313" key="2">
    <source>
        <dbReference type="EMBL" id="MBI4132821.1"/>
    </source>
</evidence>
<feature type="signal peptide" evidence="1">
    <location>
        <begin position="1"/>
        <end position="36"/>
    </location>
</feature>
<dbReference type="AlphaFoldDB" id="A0A933DRY4"/>
<accession>A0A933DRY4</accession>
<keyword evidence="1" id="KW-0732">Signal</keyword>